<dbReference type="STRING" id="319653.SAMN04487973_101235"/>
<dbReference type="Proteomes" id="UP000182818">
    <property type="component" value="Unassembled WGS sequence"/>
</dbReference>
<dbReference type="GeneID" id="76043118"/>
<evidence type="ECO:0000256" key="2">
    <source>
        <dbReference type="SAM" id="SignalP"/>
    </source>
</evidence>
<dbReference type="PATRIC" id="fig|319653.3.peg.1769"/>
<sequence>MNKIKAATLLSTAILGVSMAVPVFAAGTTTATATQSGQTHAYISFHGKSDGTNPLDPSDPSTPDPGNSTGNPGPLSLDAVPNTLNFGDHELSDTTVGDHTYALVGNADNATSGAEKDSATHEKDPATTDVSGAVYTQVTDERGTGAGWNVTAQLAKFQNDGADTLDGAVMTFASGKTQKLATDADGNLTWGTADITVPSAVSLTAGGGDTAVENAAEGTGKGTQQQVWENANVNLKVIQDSARPGNSTSTITWTLNDTPA</sequence>
<dbReference type="OrthoDB" id="2320516at2"/>
<dbReference type="AlphaFoldDB" id="A0A0R2K598"/>
<keyword evidence="7" id="KW-1185">Reference proteome</keyword>
<feature type="signal peptide" evidence="2">
    <location>
        <begin position="1"/>
        <end position="25"/>
    </location>
</feature>
<feature type="domain" description="WxL" evidence="3">
    <location>
        <begin position="33"/>
        <end position="259"/>
    </location>
</feature>
<organism evidence="4 6">
    <name type="scientific">Pediococcus ethanolidurans</name>
    <dbReference type="NCBI Taxonomy" id="319653"/>
    <lineage>
        <taxon>Bacteria</taxon>
        <taxon>Bacillati</taxon>
        <taxon>Bacillota</taxon>
        <taxon>Bacilli</taxon>
        <taxon>Lactobacillales</taxon>
        <taxon>Lactobacillaceae</taxon>
        <taxon>Pediococcus</taxon>
    </lineage>
</organism>
<feature type="region of interest" description="Disordered" evidence="1">
    <location>
        <begin position="109"/>
        <end position="129"/>
    </location>
</feature>
<dbReference type="Pfam" id="PF13731">
    <property type="entry name" value="WxL"/>
    <property type="match status" value="1"/>
</dbReference>
<keyword evidence="2" id="KW-0732">Signal</keyword>
<evidence type="ECO:0000259" key="3">
    <source>
        <dbReference type="Pfam" id="PF13731"/>
    </source>
</evidence>
<comment type="caution">
    <text evidence="4">The sequence shown here is derived from an EMBL/GenBank/DDBJ whole genome shotgun (WGS) entry which is preliminary data.</text>
</comment>
<reference evidence="5 7" key="2">
    <citation type="submission" date="2016-10" db="EMBL/GenBank/DDBJ databases">
        <authorList>
            <person name="Varghese N."/>
            <person name="Submissions S."/>
        </authorList>
    </citation>
    <scope>NUCLEOTIDE SEQUENCE [LARGE SCALE GENOMIC DNA]</scope>
    <source>
        <strain evidence="5 7">CGMCC 1.3889</strain>
    </source>
</reference>
<evidence type="ECO:0000313" key="7">
    <source>
        <dbReference type="Proteomes" id="UP000182818"/>
    </source>
</evidence>
<dbReference type="EMBL" id="JQBY01000005">
    <property type="protein sequence ID" value="KRN83030.1"/>
    <property type="molecule type" value="Genomic_DNA"/>
</dbReference>
<protein>
    <submittedName>
        <fullName evidence="5">WxL domain surface cell wall-binding</fullName>
    </submittedName>
</protein>
<dbReference type="EMBL" id="FOGK01000001">
    <property type="protein sequence ID" value="SER07874.1"/>
    <property type="molecule type" value="Genomic_DNA"/>
</dbReference>
<feature type="chain" id="PRO_5006419291" evidence="2">
    <location>
        <begin position="26"/>
        <end position="260"/>
    </location>
</feature>
<feature type="region of interest" description="Disordered" evidence="1">
    <location>
        <begin position="44"/>
        <end position="78"/>
    </location>
</feature>
<name>A0A0R2K598_9LACO</name>
<dbReference type="RefSeq" id="WP_057805469.1">
    <property type="nucleotide sequence ID" value="NZ_BJYP01000003.1"/>
</dbReference>
<evidence type="ECO:0000313" key="6">
    <source>
        <dbReference type="Proteomes" id="UP000051749"/>
    </source>
</evidence>
<dbReference type="InterPro" id="IPR027994">
    <property type="entry name" value="WxL_dom"/>
</dbReference>
<feature type="compositionally biased region" description="Low complexity" evidence="1">
    <location>
        <begin position="52"/>
        <end position="69"/>
    </location>
</feature>
<evidence type="ECO:0000313" key="5">
    <source>
        <dbReference type="EMBL" id="SER07874.1"/>
    </source>
</evidence>
<proteinExistence type="predicted"/>
<reference evidence="4 6" key="1">
    <citation type="journal article" date="2015" name="Genome Announc.">
        <title>Expanding the biotechnology potential of lactobacilli through comparative genomics of 213 strains and associated genera.</title>
        <authorList>
            <person name="Sun Z."/>
            <person name="Harris H.M."/>
            <person name="McCann A."/>
            <person name="Guo C."/>
            <person name="Argimon S."/>
            <person name="Zhang W."/>
            <person name="Yang X."/>
            <person name="Jeffery I.B."/>
            <person name="Cooney J.C."/>
            <person name="Kagawa T.F."/>
            <person name="Liu W."/>
            <person name="Song Y."/>
            <person name="Salvetti E."/>
            <person name="Wrobel A."/>
            <person name="Rasinkangas P."/>
            <person name="Parkhill J."/>
            <person name="Rea M.C."/>
            <person name="O'Sullivan O."/>
            <person name="Ritari J."/>
            <person name="Douillard F.P."/>
            <person name="Paul Ross R."/>
            <person name="Yang R."/>
            <person name="Briner A.E."/>
            <person name="Felis G.E."/>
            <person name="de Vos W.M."/>
            <person name="Barrangou R."/>
            <person name="Klaenhammer T.R."/>
            <person name="Caufield P.W."/>
            <person name="Cui Y."/>
            <person name="Zhang H."/>
            <person name="O'Toole P.W."/>
        </authorList>
    </citation>
    <scope>NUCLEOTIDE SEQUENCE [LARGE SCALE GENOMIC DNA]</scope>
    <source>
        <strain evidence="4 6">DSM 22301</strain>
    </source>
</reference>
<dbReference type="Proteomes" id="UP000051749">
    <property type="component" value="Unassembled WGS sequence"/>
</dbReference>
<evidence type="ECO:0000313" key="4">
    <source>
        <dbReference type="EMBL" id="KRN83030.1"/>
    </source>
</evidence>
<evidence type="ECO:0000256" key="1">
    <source>
        <dbReference type="SAM" id="MobiDB-lite"/>
    </source>
</evidence>
<accession>A0A0R2K598</accession>
<feature type="region of interest" description="Disordered" evidence="1">
    <location>
        <begin position="241"/>
        <end position="260"/>
    </location>
</feature>
<gene>
    <name evidence="4" type="ORF">IV87_GL001740</name>
    <name evidence="5" type="ORF">SAMN04487973_101235</name>
</gene>
<feature type="compositionally biased region" description="Polar residues" evidence="1">
    <location>
        <begin position="244"/>
        <end position="260"/>
    </location>
</feature>
<feature type="compositionally biased region" description="Basic and acidic residues" evidence="1">
    <location>
        <begin position="114"/>
        <end position="126"/>
    </location>
</feature>